<accession>A0ABY0JU24</accession>
<keyword evidence="2" id="KW-1185">Reference proteome</keyword>
<reference evidence="1 2" key="1">
    <citation type="submission" date="2016-04" db="EMBL/GenBank/DDBJ databases">
        <authorList>
            <person name="Mornico D."/>
        </authorList>
    </citation>
    <scope>NUCLEOTIDE SEQUENCE [LARGE SCALE GENOMIC DNA]</scope>
    <source>
        <strain evidence="1 2">A121</strain>
    </source>
</reference>
<dbReference type="Proteomes" id="UP000195338">
    <property type="component" value="Unassembled WGS sequence"/>
</dbReference>
<evidence type="ECO:0000313" key="1">
    <source>
        <dbReference type="EMBL" id="SBW27595.1"/>
    </source>
</evidence>
<protein>
    <recommendedName>
        <fullName evidence="3">Peroxiredoxin</fullName>
    </recommendedName>
</protein>
<sequence>MLDKENAAKLERAQANYGPENKKRNGHCGLVKKDYRIDVFIDESVFLWRFY</sequence>
<comment type="caution">
    <text evidence="1">The sequence shown here is derived from an EMBL/GenBank/DDBJ whole genome shotgun (WGS) entry which is preliminary data.</text>
</comment>
<evidence type="ECO:0000313" key="2">
    <source>
        <dbReference type="Proteomes" id="UP000195338"/>
    </source>
</evidence>
<dbReference type="EMBL" id="FLUX01000044">
    <property type="protein sequence ID" value="SBW27595.1"/>
    <property type="molecule type" value="Genomic_DNA"/>
</dbReference>
<evidence type="ECO:0008006" key="3">
    <source>
        <dbReference type="Google" id="ProtNLM"/>
    </source>
</evidence>
<proteinExistence type="predicted"/>
<name>A0ABY0JU24_9ENTR</name>
<gene>
    <name evidence="1" type="ORF">BN4901_4073</name>
</gene>
<organism evidence="1 2">
    <name type="scientific">Citrobacter europaeus</name>
    <dbReference type="NCBI Taxonomy" id="1914243"/>
    <lineage>
        <taxon>Bacteria</taxon>
        <taxon>Pseudomonadati</taxon>
        <taxon>Pseudomonadota</taxon>
        <taxon>Gammaproteobacteria</taxon>
        <taxon>Enterobacterales</taxon>
        <taxon>Enterobacteriaceae</taxon>
        <taxon>Citrobacter</taxon>
    </lineage>
</organism>